<dbReference type="EMBL" id="OFSP01000039">
    <property type="protein sequence ID" value="SOY69731.1"/>
    <property type="molecule type" value="Genomic_DNA"/>
</dbReference>
<proteinExistence type="predicted"/>
<accession>A0A375CH73</accession>
<dbReference type="Proteomes" id="UP000256297">
    <property type="component" value="Chromosome CBM2589_a"/>
</dbReference>
<reference evidence="1" key="1">
    <citation type="submission" date="2018-01" db="EMBL/GenBank/DDBJ databases">
        <authorList>
            <person name="Clerissi C."/>
        </authorList>
    </citation>
    <scope>NUCLEOTIDE SEQUENCE</scope>
    <source>
        <strain evidence="1">Cupriavidus taiwanensis STM 3521</strain>
    </source>
</reference>
<dbReference type="AlphaFoldDB" id="A0A375CH73"/>
<name>A0A375CH73_9BURK</name>
<evidence type="ECO:0000313" key="1">
    <source>
        <dbReference type="EMBL" id="SOY69731.1"/>
    </source>
</evidence>
<protein>
    <submittedName>
        <fullName evidence="1">Uncharacterized protein</fullName>
    </submittedName>
</protein>
<gene>
    <name evidence="1" type="ORF">CBM2589_A91066</name>
</gene>
<organism evidence="1">
    <name type="scientific">Cupriavidus taiwanensis</name>
    <dbReference type="NCBI Taxonomy" id="164546"/>
    <lineage>
        <taxon>Bacteria</taxon>
        <taxon>Pseudomonadati</taxon>
        <taxon>Pseudomonadota</taxon>
        <taxon>Betaproteobacteria</taxon>
        <taxon>Burkholderiales</taxon>
        <taxon>Burkholderiaceae</taxon>
        <taxon>Cupriavidus</taxon>
    </lineage>
</organism>
<sequence length="24" mass="2547">MVDIRPGWGDDCVLTLIVATDGEA</sequence>
<comment type="caution">
    <text evidence="1">The sequence shown here is derived from an EMBL/GenBank/DDBJ whole genome shotgun (WGS) entry which is preliminary data.</text>
</comment>